<proteinExistence type="predicted"/>
<dbReference type="EMBL" id="REGN01003753">
    <property type="protein sequence ID" value="RNA20959.1"/>
    <property type="molecule type" value="Genomic_DNA"/>
</dbReference>
<protein>
    <submittedName>
        <fullName evidence="2">Uncharacterized protein</fullName>
    </submittedName>
</protein>
<evidence type="ECO:0000313" key="3">
    <source>
        <dbReference type="Proteomes" id="UP000276133"/>
    </source>
</evidence>
<reference evidence="2 3" key="1">
    <citation type="journal article" date="2018" name="Sci. Rep.">
        <title>Genomic signatures of local adaptation to the degree of environmental predictability in rotifers.</title>
        <authorList>
            <person name="Franch-Gras L."/>
            <person name="Hahn C."/>
            <person name="Garcia-Roger E.M."/>
            <person name="Carmona M.J."/>
            <person name="Serra M."/>
            <person name="Gomez A."/>
        </authorList>
    </citation>
    <scope>NUCLEOTIDE SEQUENCE [LARGE SCALE GENOMIC DNA]</scope>
    <source>
        <strain evidence="2">HYR1</strain>
    </source>
</reference>
<organism evidence="2 3">
    <name type="scientific">Brachionus plicatilis</name>
    <name type="common">Marine rotifer</name>
    <name type="synonym">Brachionus muelleri</name>
    <dbReference type="NCBI Taxonomy" id="10195"/>
    <lineage>
        <taxon>Eukaryota</taxon>
        <taxon>Metazoa</taxon>
        <taxon>Spiralia</taxon>
        <taxon>Gnathifera</taxon>
        <taxon>Rotifera</taxon>
        <taxon>Eurotatoria</taxon>
        <taxon>Monogononta</taxon>
        <taxon>Pseudotrocha</taxon>
        <taxon>Ploima</taxon>
        <taxon>Brachionidae</taxon>
        <taxon>Brachionus</taxon>
    </lineage>
</organism>
<comment type="caution">
    <text evidence="2">The sequence shown here is derived from an EMBL/GenBank/DDBJ whole genome shotgun (WGS) entry which is preliminary data.</text>
</comment>
<keyword evidence="1" id="KW-0472">Membrane</keyword>
<gene>
    <name evidence="2" type="ORF">BpHYR1_030350</name>
</gene>
<sequence>MRSAMNCLSDNFTITYFITLSYIAYMDILKQKAQSIQKTSVDHVTKIGKISTNCQLLIDFYNKSNLNTTNLRKKKISKSKNFKNFHSRELIS</sequence>
<evidence type="ECO:0000256" key="1">
    <source>
        <dbReference type="SAM" id="Phobius"/>
    </source>
</evidence>
<feature type="transmembrane region" description="Helical" evidence="1">
    <location>
        <begin position="12"/>
        <end position="29"/>
    </location>
</feature>
<dbReference type="AlphaFoldDB" id="A0A3M7RC00"/>
<evidence type="ECO:0000313" key="2">
    <source>
        <dbReference type="EMBL" id="RNA20959.1"/>
    </source>
</evidence>
<keyword evidence="1" id="KW-0812">Transmembrane</keyword>
<accession>A0A3M7RC00</accession>
<keyword evidence="3" id="KW-1185">Reference proteome</keyword>
<keyword evidence="1" id="KW-1133">Transmembrane helix</keyword>
<name>A0A3M7RC00_BRAPC</name>
<dbReference type="Proteomes" id="UP000276133">
    <property type="component" value="Unassembled WGS sequence"/>
</dbReference>